<accession>A0A6J5E4L9</accession>
<evidence type="ECO:0000313" key="2">
    <source>
        <dbReference type="EMBL" id="CAB3760055.1"/>
    </source>
</evidence>
<sequence>MSHERKGIAGDWRNYFTPGVTKNFNAQYGNLLVSAGYDLLDSGMQCKSRVRVPRKRDQPVKLRGRRTENTVSVSSDRAPISPP</sequence>
<gene>
    <name evidence="2" type="ORF">LMG29542_03739</name>
</gene>
<dbReference type="EMBL" id="CADIKH010000016">
    <property type="protein sequence ID" value="CAB3760055.1"/>
    <property type="molecule type" value="Genomic_DNA"/>
</dbReference>
<keyword evidence="3" id="KW-1185">Reference proteome</keyword>
<evidence type="ECO:0000256" key="1">
    <source>
        <dbReference type="SAM" id="MobiDB-lite"/>
    </source>
</evidence>
<dbReference type="Proteomes" id="UP000494363">
    <property type="component" value="Unassembled WGS sequence"/>
</dbReference>
<dbReference type="SUPFAM" id="SSF52540">
    <property type="entry name" value="P-loop containing nucleoside triphosphate hydrolases"/>
    <property type="match status" value="1"/>
</dbReference>
<proteinExistence type="predicted"/>
<dbReference type="AlphaFoldDB" id="A0A6J5E4L9"/>
<dbReference type="InterPro" id="IPR027417">
    <property type="entry name" value="P-loop_NTPase"/>
</dbReference>
<feature type="compositionally biased region" description="Basic and acidic residues" evidence="1">
    <location>
        <begin position="55"/>
        <end position="68"/>
    </location>
</feature>
<reference evidence="2 3" key="1">
    <citation type="submission" date="2020-04" db="EMBL/GenBank/DDBJ databases">
        <authorList>
            <person name="De Canck E."/>
        </authorList>
    </citation>
    <scope>NUCLEOTIDE SEQUENCE [LARGE SCALE GENOMIC DNA]</scope>
    <source>
        <strain evidence="2 3">LMG 29542</strain>
    </source>
</reference>
<organism evidence="2 3">
    <name type="scientific">Paraburkholderia humisilvae</name>
    <dbReference type="NCBI Taxonomy" id="627669"/>
    <lineage>
        <taxon>Bacteria</taxon>
        <taxon>Pseudomonadati</taxon>
        <taxon>Pseudomonadota</taxon>
        <taxon>Betaproteobacteria</taxon>
        <taxon>Burkholderiales</taxon>
        <taxon>Burkholderiaceae</taxon>
        <taxon>Paraburkholderia</taxon>
    </lineage>
</organism>
<name>A0A6J5E4L9_9BURK</name>
<protein>
    <recommendedName>
        <fullName evidence="4">Sulfotransferase</fullName>
    </recommendedName>
</protein>
<evidence type="ECO:0000313" key="3">
    <source>
        <dbReference type="Proteomes" id="UP000494363"/>
    </source>
</evidence>
<evidence type="ECO:0008006" key="4">
    <source>
        <dbReference type="Google" id="ProtNLM"/>
    </source>
</evidence>
<feature type="region of interest" description="Disordered" evidence="1">
    <location>
        <begin position="50"/>
        <end position="83"/>
    </location>
</feature>